<sequence length="93" mass="10810">MQFHALHCRRTMVRQGLLAGEKLMGHRLGNAGLHYDVTEQRQSVRNCIMIKCELSTSLTMLIKDPLSKVMNVLHQLLKNNLTQAYKRRKQHQV</sequence>
<organism evidence="1 2">
    <name type="scientific">Acropora cervicornis</name>
    <name type="common">Staghorn coral</name>
    <dbReference type="NCBI Taxonomy" id="6130"/>
    <lineage>
        <taxon>Eukaryota</taxon>
        <taxon>Metazoa</taxon>
        <taxon>Cnidaria</taxon>
        <taxon>Anthozoa</taxon>
        <taxon>Hexacorallia</taxon>
        <taxon>Scleractinia</taxon>
        <taxon>Astrocoeniina</taxon>
        <taxon>Acroporidae</taxon>
        <taxon>Acropora</taxon>
    </lineage>
</organism>
<gene>
    <name evidence="1" type="ORF">P5673_023693</name>
</gene>
<dbReference type="AlphaFoldDB" id="A0AAD9UYJ3"/>
<evidence type="ECO:0000313" key="2">
    <source>
        <dbReference type="Proteomes" id="UP001249851"/>
    </source>
</evidence>
<comment type="caution">
    <text evidence="1">The sequence shown here is derived from an EMBL/GenBank/DDBJ whole genome shotgun (WGS) entry which is preliminary data.</text>
</comment>
<evidence type="ECO:0000313" key="1">
    <source>
        <dbReference type="EMBL" id="KAK2554734.1"/>
    </source>
</evidence>
<protein>
    <submittedName>
        <fullName evidence="1">Uncharacterized protein</fullName>
    </submittedName>
</protein>
<accession>A0AAD9UYJ3</accession>
<dbReference type="EMBL" id="JARQWQ010000067">
    <property type="protein sequence ID" value="KAK2554734.1"/>
    <property type="molecule type" value="Genomic_DNA"/>
</dbReference>
<reference evidence="1" key="1">
    <citation type="journal article" date="2023" name="G3 (Bethesda)">
        <title>Whole genome assembly and annotation of the endangered Caribbean coral Acropora cervicornis.</title>
        <authorList>
            <person name="Selwyn J.D."/>
            <person name="Vollmer S.V."/>
        </authorList>
    </citation>
    <scope>NUCLEOTIDE SEQUENCE</scope>
    <source>
        <strain evidence="1">K2</strain>
    </source>
</reference>
<reference evidence="1" key="2">
    <citation type="journal article" date="2023" name="Science">
        <title>Genomic signatures of disease resistance in endangered staghorn corals.</title>
        <authorList>
            <person name="Vollmer S.V."/>
            <person name="Selwyn J.D."/>
            <person name="Despard B.A."/>
            <person name="Roesel C.L."/>
        </authorList>
    </citation>
    <scope>NUCLEOTIDE SEQUENCE</scope>
    <source>
        <strain evidence="1">K2</strain>
    </source>
</reference>
<keyword evidence="2" id="KW-1185">Reference proteome</keyword>
<proteinExistence type="predicted"/>
<dbReference type="Proteomes" id="UP001249851">
    <property type="component" value="Unassembled WGS sequence"/>
</dbReference>
<name>A0AAD9UYJ3_ACRCE</name>